<organism evidence="1 2">
    <name type="scientific">Raoultella planticola</name>
    <name type="common">Klebsiella planticola</name>
    <dbReference type="NCBI Taxonomy" id="575"/>
    <lineage>
        <taxon>Bacteria</taxon>
        <taxon>Pseudomonadati</taxon>
        <taxon>Pseudomonadota</taxon>
        <taxon>Gammaproteobacteria</taxon>
        <taxon>Enterobacterales</taxon>
        <taxon>Enterobacteriaceae</taxon>
        <taxon>Klebsiella/Raoultella group</taxon>
        <taxon>Raoultella</taxon>
    </lineage>
</organism>
<dbReference type="Gene3D" id="1.10.275.10">
    <property type="entry name" value="Fumarase/aspartase (N-terminal domain)"/>
    <property type="match status" value="1"/>
</dbReference>
<dbReference type="InterPro" id="IPR008948">
    <property type="entry name" value="L-Aspartase-like"/>
</dbReference>
<accession>A0A485AKS1</accession>
<reference evidence="1 2" key="1">
    <citation type="submission" date="2019-03" db="EMBL/GenBank/DDBJ databases">
        <authorList>
            <consortium name="Pathogen Informatics"/>
        </authorList>
    </citation>
    <scope>NUCLEOTIDE SEQUENCE [LARGE SCALE GENOMIC DNA]</scope>
    <source>
        <strain evidence="1 2">NCTC12998</strain>
    </source>
</reference>
<keyword evidence="1" id="KW-0456">Lyase</keyword>
<proteinExistence type="predicted"/>
<evidence type="ECO:0000313" key="2">
    <source>
        <dbReference type="Proteomes" id="UP000345637"/>
    </source>
</evidence>
<dbReference type="Pfam" id="PF00221">
    <property type="entry name" value="Lyase_aromatic"/>
    <property type="match status" value="1"/>
</dbReference>
<evidence type="ECO:0000313" key="1">
    <source>
        <dbReference type="EMBL" id="VFS61585.1"/>
    </source>
</evidence>
<dbReference type="EMBL" id="CAADJE010000018">
    <property type="protein sequence ID" value="VFS61585.1"/>
    <property type="molecule type" value="Genomic_DNA"/>
</dbReference>
<dbReference type="InterPro" id="IPR024083">
    <property type="entry name" value="Fumarase/histidase_N"/>
</dbReference>
<dbReference type="EC" id="4.3.1.3" evidence="1"/>
<dbReference type="InterPro" id="IPR001106">
    <property type="entry name" value="Aromatic_Lyase"/>
</dbReference>
<dbReference type="AlphaFoldDB" id="A0A485AKS1"/>
<name>A0A485AKS1_RAOPL</name>
<gene>
    <name evidence="1" type="primary">hutH_2</name>
    <name evidence="1" type="ORF">NCTC12998_01575</name>
</gene>
<dbReference type="SUPFAM" id="SSF48557">
    <property type="entry name" value="L-aspartase-like"/>
    <property type="match status" value="1"/>
</dbReference>
<dbReference type="Proteomes" id="UP000345637">
    <property type="component" value="Unassembled WGS sequence"/>
</dbReference>
<protein>
    <submittedName>
        <fullName evidence="1">Histidine ammonia-lyase</fullName>
        <ecNumber evidence="1">4.3.1.3</ecNumber>
    </submittedName>
</protein>
<sequence>MQVARGQAQLALSAGAWERIAQGRAIVQHIIDAGQIAYGINTGLGALCNITLPEEQLSQLSRNTLLSHACGVGPLLDDAQTRAIMCAAVAKLQPWQIRDFLRHRAPAARLSESANHAAGAPRKVRWAI</sequence>
<dbReference type="GO" id="GO:0004397">
    <property type="term" value="F:histidine ammonia-lyase activity"/>
    <property type="evidence" value="ECO:0007669"/>
    <property type="project" value="UniProtKB-EC"/>
</dbReference>